<reference evidence="2 3" key="1">
    <citation type="submission" date="2016-07" db="EMBL/GenBank/DDBJ databases">
        <title>Pervasive Adenine N6-methylation of Active Genes in Fungi.</title>
        <authorList>
            <consortium name="DOE Joint Genome Institute"/>
            <person name="Mondo S.J."/>
            <person name="Dannebaum R.O."/>
            <person name="Kuo R.C."/>
            <person name="Labutti K."/>
            <person name="Haridas S."/>
            <person name="Kuo A."/>
            <person name="Salamov A."/>
            <person name="Ahrendt S.R."/>
            <person name="Lipzen A."/>
            <person name="Sullivan W."/>
            <person name="Andreopoulos W.B."/>
            <person name="Clum A."/>
            <person name="Lindquist E."/>
            <person name="Daum C."/>
            <person name="Ramamoorthy G.K."/>
            <person name="Gryganskyi A."/>
            <person name="Culley D."/>
            <person name="Magnuson J.K."/>
            <person name="James T.Y."/>
            <person name="O'Malley M.A."/>
            <person name="Stajich J.E."/>
            <person name="Spatafora J.W."/>
            <person name="Visel A."/>
            <person name="Grigoriev I.V."/>
        </authorList>
    </citation>
    <scope>NUCLEOTIDE SEQUENCE [LARGE SCALE GENOMIC DNA]</scope>
    <source>
        <strain evidence="2 3">PL171</strain>
    </source>
</reference>
<name>A0A1Y2H6Z0_9FUNG</name>
<organism evidence="2 3">
    <name type="scientific">Catenaria anguillulae PL171</name>
    <dbReference type="NCBI Taxonomy" id="765915"/>
    <lineage>
        <taxon>Eukaryota</taxon>
        <taxon>Fungi</taxon>
        <taxon>Fungi incertae sedis</taxon>
        <taxon>Blastocladiomycota</taxon>
        <taxon>Blastocladiomycetes</taxon>
        <taxon>Blastocladiales</taxon>
        <taxon>Catenariaceae</taxon>
        <taxon>Catenaria</taxon>
    </lineage>
</organism>
<keyword evidence="1" id="KW-1133">Transmembrane helix</keyword>
<keyword evidence="3" id="KW-1185">Reference proteome</keyword>
<keyword evidence="1" id="KW-0472">Membrane</keyword>
<protein>
    <submittedName>
        <fullName evidence="2">Uncharacterized protein</fullName>
    </submittedName>
</protein>
<feature type="transmembrane region" description="Helical" evidence="1">
    <location>
        <begin position="123"/>
        <end position="146"/>
    </location>
</feature>
<proteinExistence type="predicted"/>
<gene>
    <name evidence="2" type="ORF">BCR44DRAFT_39862</name>
</gene>
<keyword evidence="1" id="KW-0812">Transmembrane</keyword>
<evidence type="ECO:0000313" key="3">
    <source>
        <dbReference type="Proteomes" id="UP000193411"/>
    </source>
</evidence>
<evidence type="ECO:0000313" key="2">
    <source>
        <dbReference type="EMBL" id="ORZ29774.1"/>
    </source>
</evidence>
<evidence type="ECO:0000256" key="1">
    <source>
        <dbReference type="SAM" id="Phobius"/>
    </source>
</evidence>
<dbReference type="Proteomes" id="UP000193411">
    <property type="component" value="Unassembled WGS sequence"/>
</dbReference>
<accession>A0A1Y2H6Z0</accession>
<sequence length="150" mass="16387">MGQYSFILRLAVQETDLTHNTSSAYSFPTRLQKYLAAALHSISRVSRCLPSPARSSPVSPVHGTLVAIRSFLNLRVVVVCVAFTIKVERTRLYKASQDKLSSELFTGFVTNTLGESAADLSGLSSWFCAIKSVLFVGCCFVVVVSASRFK</sequence>
<dbReference type="AlphaFoldDB" id="A0A1Y2H6Z0"/>
<comment type="caution">
    <text evidence="2">The sequence shown here is derived from an EMBL/GenBank/DDBJ whole genome shotgun (WGS) entry which is preliminary data.</text>
</comment>
<dbReference type="EMBL" id="MCFL01000128">
    <property type="protein sequence ID" value="ORZ29774.1"/>
    <property type="molecule type" value="Genomic_DNA"/>
</dbReference>